<proteinExistence type="predicted"/>
<protein>
    <recommendedName>
        <fullName evidence="3">Small CPxCG-related zinc finger protein</fullName>
    </recommendedName>
</protein>
<evidence type="ECO:0000313" key="2">
    <source>
        <dbReference type="Proteomes" id="UP001595921"/>
    </source>
</evidence>
<dbReference type="RefSeq" id="WP_267623223.1">
    <property type="nucleotide sequence ID" value="NZ_JAODIW010000008.1"/>
</dbReference>
<dbReference type="EMBL" id="JBHSDS010000010">
    <property type="protein sequence ID" value="MFC4360080.1"/>
    <property type="molecule type" value="Genomic_DNA"/>
</dbReference>
<accession>A0ABD5PGP4</accession>
<dbReference type="AlphaFoldDB" id="A0ABD5PGP4"/>
<comment type="caution">
    <text evidence="1">The sequence shown here is derived from an EMBL/GenBank/DDBJ whole genome shotgun (WGS) entry which is preliminary data.</text>
</comment>
<reference evidence="1 2" key="1">
    <citation type="journal article" date="2019" name="Int. J. Syst. Evol. Microbiol.">
        <title>The Global Catalogue of Microorganisms (GCM) 10K type strain sequencing project: providing services to taxonomists for standard genome sequencing and annotation.</title>
        <authorList>
            <consortium name="The Broad Institute Genomics Platform"/>
            <consortium name="The Broad Institute Genome Sequencing Center for Infectious Disease"/>
            <person name="Wu L."/>
            <person name="Ma J."/>
        </authorList>
    </citation>
    <scope>NUCLEOTIDE SEQUENCE [LARGE SCALE GENOMIC DNA]</scope>
    <source>
        <strain evidence="1 2">CGMCC 1.12553</strain>
    </source>
</reference>
<gene>
    <name evidence="1" type="ORF">ACFO0N_19190</name>
</gene>
<evidence type="ECO:0008006" key="3">
    <source>
        <dbReference type="Google" id="ProtNLM"/>
    </source>
</evidence>
<dbReference type="Proteomes" id="UP001595921">
    <property type="component" value="Unassembled WGS sequence"/>
</dbReference>
<sequence length="54" mass="6178">MPTCHHCDATHTAEELTRHERPGVVLVHCPDCDCLLGRYRRHGDAPETDRLREA</sequence>
<name>A0ABD5PGP4_9EURY</name>
<organism evidence="1 2">
    <name type="scientific">Halobium salinum</name>
    <dbReference type="NCBI Taxonomy" id="1364940"/>
    <lineage>
        <taxon>Archaea</taxon>
        <taxon>Methanobacteriati</taxon>
        <taxon>Methanobacteriota</taxon>
        <taxon>Stenosarchaea group</taxon>
        <taxon>Halobacteria</taxon>
        <taxon>Halobacteriales</taxon>
        <taxon>Haloferacaceae</taxon>
        <taxon>Halobium</taxon>
    </lineage>
</organism>
<keyword evidence="2" id="KW-1185">Reference proteome</keyword>
<evidence type="ECO:0000313" key="1">
    <source>
        <dbReference type="EMBL" id="MFC4360080.1"/>
    </source>
</evidence>